<dbReference type="EMBL" id="BTRK01000004">
    <property type="protein sequence ID" value="GMR50330.1"/>
    <property type="molecule type" value="Genomic_DNA"/>
</dbReference>
<keyword evidence="2" id="KW-1185">Reference proteome</keyword>
<proteinExistence type="predicted"/>
<name>A0AAN5CTN2_9BILA</name>
<gene>
    <name evidence="1" type="ORF">PMAYCL1PPCAC_20525</name>
</gene>
<sequence>KLSIVCDCEKKDPNVRRRVLCYVPLDRTYLFEMRLKHFVIGKDLTYKDINRCTRTASATEPHDHNVYTLNLQAKVVSKVLAQLNACLGSHHSSRRQFIDTVSITECLDKTSRDDVRKLLEGFTISRLQYGITMSDEEVKFINDLIDNHKVETLVISVEKVNLKDPAKALLSFSAKVHRLNFIQHITPEIPYTASYMFGLHNAEWGKIITDMMGKGKKLDTFRIHNNYSNWLSTSNEETIIRSLPKLGKKLWFNTSRDNVNIINNRHVIDVKNFKDNEHDIQVTRSSVSIVHSSRRFERFLF</sequence>
<reference evidence="2" key="1">
    <citation type="submission" date="2022-10" db="EMBL/GenBank/DDBJ databases">
        <title>Genome assembly of Pristionchus species.</title>
        <authorList>
            <person name="Yoshida K."/>
            <person name="Sommer R.J."/>
        </authorList>
    </citation>
    <scope>NUCLEOTIDE SEQUENCE [LARGE SCALE GENOMIC DNA]</scope>
    <source>
        <strain evidence="2">RS5460</strain>
    </source>
</reference>
<dbReference type="AlphaFoldDB" id="A0AAN5CTN2"/>
<organism evidence="1 2">
    <name type="scientific">Pristionchus mayeri</name>
    <dbReference type="NCBI Taxonomy" id="1317129"/>
    <lineage>
        <taxon>Eukaryota</taxon>
        <taxon>Metazoa</taxon>
        <taxon>Ecdysozoa</taxon>
        <taxon>Nematoda</taxon>
        <taxon>Chromadorea</taxon>
        <taxon>Rhabditida</taxon>
        <taxon>Rhabditina</taxon>
        <taxon>Diplogasteromorpha</taxon>
        <taxon>Diplogasteroidea</taxon>
        <taxon>Neodiplogasteridae</taxon>
        <taxon>Pristionchus</taxon>
    </lineage>
</organism>
<feature type="non-terminal residue" evidence="1">
    <location>
        <position position="1"/>
    </location>
</feature>
<comment type="caution">
    <text evidence="1">The sequence shown here is derived from an EMBL/GenBank/DDBJ whole genome shotgun (WGS) entry which is preliminary data.</text>
</comment>
<accession>A0AAN5CTN2</accession>
<evidence type="ECO:0000313" key="1">
    <source>
        <dbReference type="EMBL" id="GMR50330.1"/>
    </source>
</evidence>
<dbReference type="Proteomes" id="UP001328107">
    <property type="component" value="Unassembled WGS sequence"/>
</dbReference>
<evidence type="ECO:0000313" key="2">
    <source>
        <dbReference type="Proteomes" id="UP001328107"/>
    </source>
</evidence>
<protein>
    <submittedName>
        <fullName evidence="1">Uncharacterized protein</fullName>
    </submittedName>
</protein>